<dbReference type="GO" id="GO:0048511">
    <property type="term" value="P:rhythmic process"/>
    <property type="evidence" value="ECO:0007669"/>
    <property type="project" value="UniProtKB-KW"/>
</dbReference>
<evidence type="ECO:0000313" key="5">
    <source>
        <dbReference type="EMBL" id="CAD7247792.1"/>
    </source>
</evidence>
<dbReference type="GO" id="GO:0043111">
    <property type="term" value="P:replication fork arrest"/>
    <property type="evidence" value="ECO:0007669"/>
    <property type="project" value="TreeGrafter"/>
</dbReference>
<evidence type="ECO:0000259" key="4">
    <source>
        <dbReference type="Pfam" id="PF04821"/>
    </source>
</evidence>
<feature type="compositionally biased region" description="Polar residues" evidence="3">
    <location>
        <begin position="383"/>
        <end position="399"/>
    </location>
</feature>
<comment type="subcellular location">
    <subcellularLocation>
        <location evidence="1">Nucleus</location>
    </subcellularLocation>
</comment>
<feature type="region of interest" description="Disordered" evidence="3">
    <location>
        <begin position="1222"/>
        <end position="1257"/>
    </location>
</feature>
<dbReference type="PANTHER" id="PTHR22940">
    <property type="entry name" value="TIMEOUT/TIMELESS-2"/>
    <property type="match status" value="1"/>
</dbReference>
<name>A0A7R8XDT3_9CRUS</name>
<proteinExistence type="predicted"/>
<evidence type="ECO:0000313" key="6">
    <source>
        <dbReference type="Proteomes" id="UP000677054"/>
    </source>
</evidence>
<dbReference type="Proteomes" id="UP000677054">
    <property type="component" value="Unassembled WGS sequence"/>
</dbReference>
<dbReference type="GO" id="GO:0000076">
    <property type="term" value="P:DNA replication checkpoint signaling"/>
    <property type="evidence" value="ECO:0007669"/>
    <property type="project" value="TreeGrafter"/>
</dbReference>
<feature type="domain" description="Timeless N-terminal" evidence="4">
    <location>
        <begin position="88"/>
        <end position="319"/>
    </location>
</feature>
<organism evidence="5">
    <name type="scientific">Darwinula stevensoni</name>
    <dbReference type="NCBI Taxonomy" id="69355"/>
    <lineage>
        <taxon>Eukaryota</taxon>
        <taxon>Metazoa</taxon>
        <taxon>Ecdysozoa</taxon>
        <taxon>Arthropoda</taxon>
        <taxon>Crustacea</taxon>
        <taxon>Oligostraca</taxon>
        <taxon>Ostracoda</taxon>
        <taxon>Podocopa</taxon>
        <taxon>Podocopida</taxon>
        <taxon>Darwinulocopina</taxon>
        <taxon>Darwinuloidea</taxon>
        <taxon>Darwinulidae</taxon>
        <taxon>Darwinula</taxon>
    </lineage>
</organism>
<protein>
    <recommendedName>
        <fullName evidence="4">Timeless N-terminal domain-containing protein</fullName>
    </recommendedName>
</protein>
<dbReference type="PANTHER" id="PTHR22940:SF5">
    <property type="entry name" value="PROTEIN TIMELESS"/>
    <property type="match status" value="1"/>
</dbReference>
<dbReference type="GO" id="GO:0003677">
    <property type="term" value="F:DNA binding"/>
    <property type="evidence" value="ECO:0007669"/>
    <property type="project" value="TreeGrafter"/>
</dbReference>
<feature type="compositionally biased region" description="Polar residues" evidence="3">
    <location>
        <begin position="1237"/>
        <end position="1257"/>
    </location>
</feature>
<evidence type="ECO:0000256" key="3">
    <source>
        <dbReference type="SAM" id="MobiDB-lite"/>
    </source>
</evidence>
<dbReference type="InterPro" id="IPR044998">
    <property type="entry name" value="Timeless"/>
</dbReference>
<accession>A0A7R8XDT3</accession>
<dbReference type="OrthoDB" id="6429365at2759"/>
<evidence type="ECO:0000256" key="1">
    <source>
        <dbReference type="ARBA" id="ARBA00004123"/>
    </source>
</evidence>
<evidence type="ECO:0000256" key="2">
    <source>
        <dbReference type="ARBA" id="ARBA00023242"/>
    </source>
</evidence>
<gene>
    <name evidence="5" type="ORF">DSTB1V02_LOCUS7617</name>
</gene>
<feature type="compositionally biased region" description="Polar residues" evidence="3">
    <location>
        <begin position="1188"/>
        <end position="1201"/>
    </location>
</feature>
<dbReference type="Pfam" id="PF04821">
    <property type="entry name" value="TIMELESS"/>
    <property type="match status" value="1"/>
</dbReference>
<dbReference type="InterPro" id="IPR006906">
    <property type="entry name" value="Timeless_N"/>
</dbReference>
<feature type="region of interest" description="Disordered" evidence="3">
    <location>
        <begin position="365"/>
        <end position="402"/>
    </location>
</feature>
<feature type="compositionally biased region" description="Acidic residues" evidence="3">
    <location>
        <begin position="369"/>
        <end position="378"/>
    </location>
</feature>
<feature type="region of interest" description="Disordered" evidence="3">
    <location>
        <begin position="1180"/>
        <end position="1207"/>
    </location>
</feature>
<dbReference type="GO" id="GO:0006281">
    <property type="term" value="P:DNA repair"/>
    <property type="evidence" value="ECO:0007669"/>
    <property type="project" value="TreeGrafter"/>
</dbReference>
<reference evidence="5" key="1">
    <citation type="submission" date="2020-11" db="EMBL/GenBank/DDBJ databases">
        <authorList>
            <person name="Tran Van P."/>
        </authorList>
    </citation>
    <scope>NUCLEOTIDE SEQUENCE</scope>
</reference>
<dbReference type="EMBL" id="CAJPEV010001583">
    <property type="protein sequence ID" value="CAG0893386.1"/>
    <property type="molecule type" value="Genomic_DNA"/>
</dbReference>
<sequence length="1257" mass="140790">MRPAGRSLSTAALKRKEKDYGVGRGDGNCTRAVVERQGDLGVELVRGQPPGGVIRPGLRGIMEWAVTNTASLYALCSSLGSQEAGFFKISPECLKTLLTIQMKLVSDEHPEFPFRRALGNVQLIEKELIPILIHCKKSEREVLQAAINVVVQLTTPIECLVLTPSCHNGPAILDLRCHLGEAKEAFLNPQATKVLVNNVLPSVMSKGGTYSLDNIGIVQGSLLLLRNLLHIPDWFARLRPVSTPCHKGVRGSCEMQNQLMATLFAQGLDQNLLTLMAHPLLGTWCVSVAELVAILYRDQEVGVLQKLIAQWMEKDPNDTSDDDDDESNTSPQGTWCVSVAELVAILYRDQEVGILQKLIAQWMEKDPNDTSDDDDDESNTSPQEDGNQGHSDIPLSTESSDNDLRLQDYKSCSEENVDGETQVNLLVLPDDNTWSKLGKQTMFFNSSSTCFNEKMEEEAEKEEEGEKMKHLVDDSSEVDSGLASLVKDEEVQLEKGYGEGGLEVGIVSKEKEERSLVMVLSQDKGTNYCHRNECRDSPSSNEEDMTLHCARSRQPPPHPMKQRPPRYLQLIRRRKMHIRRRIGNNPAQARSNEDISHLLRDFTVEFLFCGYGPLLHSLTEVLGSAQASSLDSAHFLWLITYFLKFVPQLHVDFSHLSQVLSPQLLSYLTFQSMNLSEEAGRASLLTGGDPLPIQRRLHLLVTALREFLQALDSYSHSCQISTKEKFALRQLQGFVGDLSELRESLVYLIRKWNPQQQSRQCLRDLVATHHSLLVCLQGVTSPLDIRLHLENFATCRMIRQLGELLSSYSENGTSVNEATFTLLHHIVGSLHHPHRLLDPSLLRAFTSIWENGIQLPEEWSDVVELVMRLFIHRVTDKIPLDQNAPLPAISFATCRMIRQLGELLSSYSENGTSVNEATFTLLHHIVGSLHHPHRLLDPSLLRAFTSIWENGIQLPEEWSDVVELVMRLFIHRVTDKIPLDQNAPLPAISEGEPGDDICWAFLQSSGEQDPLHCVTHRFPQLSKDEILAELIKRNLISSEEKTHLAAMYLSAHQSEVIPGASSVIWLQKLFLQAACIRLCLDRESKWSEDQGLLLHPTVLFPLLVKQGVPLIPWHEWQEEALEDPEFLSLISKLSLDNAENIRKGIHPTIPPSWDTSKLYAAAASLGLISIDEHLASALQTHEEEQKQPENSNHKSSPQSPLGLTVPGMSWMDVVHGNEPLYLSSPLTSEEDEGLISDCSNPDNLTTSKPHSTFSHFR</sequence>
<dbReference type="GO" id="GO:0031298">
    <property type="term" value="C:replication fork protection complex"/>
    <property type="evidence" value="ECO:0007669"/>
    <property type="project" value="TreeGrafter"/>
</dbReference>
<dbReference type="AlphaFoldDB" id="A0A7R8XDT3"/>
<dbReference type="EMBL" id="LR901100">
    <property type="protein sequence ID" value="CAD7247792.1"/>
    <property type="molecule type" value="Genomic_DNA"/>
</dbReference>
<keyword evidence="2" id="KW-0539">Nucleus</keyword>
<keyword evidence="6" id="KW-1185">Reference proteome</keyword>
<dbReference type="GO" id="GO:0009649">
    <property type="term" value="P:entrainment of circadian clock"/>
    <property type="evidence" value="ECO:0007669"/>
    <property type="project" value="TreeGrafter"/>
</dbReference>